<protein>
    <recommendedName>
        <fullName evidence="3">WD40 repeat domain-containing protein</fullName>
    </recommendedName>
</protein>
<dbReference type="KEGG" id="ndp:E2C04_11485"/>
<accession>A0A4P7UC96</accession>
<dbReference type="AlphaFoldDB" id="A0A4P7UC96"/>
<evidence type="ECO:0000313" key="2">
    <source>
        <dbReference type="Proteomes" id="UP000297025"/>
    </source>
</evidence>
<proteinExistence type="predicted"/>
<organism evidence="1 2">
    <name type="scientific">Nocardioides daphniae</name>
    <dbReference type="NCBI Taxonomy" id="402297"/>
    <lineage>
        <taxon>Bacteria</taxon>
        <taxon>Bacillati</taxon>
        <taxon>Actinomycetota</taxon>
        <taxon>Actinomycetes</taxon>
        <taxon>Propionibacteriales</taxon>
        <taxon>Nocardioidaceae</taxon>
        <taxon>Nocardioides</taxon>
    </lineage>
</organism>
<dbReference type="SUPFAM" id="SSF82171">
    <property type="entry name" value="DPP6 N-terminal domain-like"/>
    <property type="match status" value="1"/>
</dbReference>
<reference evidence="1 2" key="1">
    <citation type="journal article" date="2008" name="Int. J. Syst. Evol. Microbiol.">
        <title>Nocardioides daphniae sp. nov., isolated from Daphnia cucullata (Crustacea: Cladocera).</title>
        <authorList>
            <person name="Toth E.M."/>
            <person name="Keki Z."/>
            <person name="Homonnay Z.G."/>
            <person name="Borsodi A.K."/>
            <person name="Marialigeti K."/>
            <person name="Schumann P."/>
        </authorList>
    </citation>
    <scope>NUCLEOTIDE SEQUENCE [LARGE SCALE GENOMIC DNA]</scope>
    <source>
        <strain evidence="1 2">JCM 16608</strain>
    </source>
</reference>
<gene>
    <name evidence="1" type="ORF">E2C04_11485</name>
</gene>
<dbReference type="EMBL" id="CP038462">
    <property type="protein sequence ID" value="QCC77636.1"/>
    <property type="molecule type" value="Genomic_DNA"/>
</dbReference>
<name>A0A4P7UC96_9ACTN</name>
<sequence length="330" mass="35236">MEAAAAPPPVRTIDPARLRRGPDATFAHLQDGWIHAGGRRIRVKVRADKGRQVLLGRSDGAWIVASWTKKRRGGATVRVHRIRAGRAPVPMPWAGLRGSGVGIRLSRDGQQVLLTVGSRGGLDLWVLRTRDGAEIATDTTGPSLCTQPYDAAGGRVLLHRQPAGEPDVTYAADWAPATGTDRRLGPGLNAGFLRQDVVFVGPAPGTPGPYAYGPTSISAPGTPAWSARFTALAVSPDKKLVIGTGPRRVKRRAVLQVRRMSDGKILQQLAYGAPGQVADQTARFETSSRFVFELTTRGRSRLVRCTTAGKCARASDAGGPLSASHELVQW</sequence>
<dbReference type="OrthoDB" id="3761246at2"/>
<dbReference type="RefSeq" id="WP_135832680.1">
    <property type="nucleotide sequence ID" value="NZ_CP038462.1"/>
</dbReference>
<evidence type="ECO:0000313" key="1">
    <source>
        <dbReference type="EMBL" id="QCC77636.1"/>
    </source>
</evidence>
<dbReference type="Proteomes" id="UP000297025">
    <property type="component" value="Chromosome"/>
</dbReference>
<evidence type="ECO:0008006" key="3">
    <source>
        <dbReference type="Google" id="ProtNLM"/>
    </source>
</evidence>